<name>A0A8S3S2Y1_MYTED</name>
<protein>
    <submittedName>
        <fullName evidence="1">Uncharacterized protein</fullName>
    </submittedName>
</protein>
<accession>A0A8S3S2Y1</accession>
<organism evidence="1 2">
    <name type="scientific">Mytilus edulis</name>
    <name type="common">Blue mussel</name>
    <dbReference type="NCBI Taxonomy" id="6550"/>
    <lineage>
        <taxon>Eukaryota</taxon>
        <taxon>Metazoa</taxon>
        <taxon>Spiralia</taxon>
        <taxon>Lophotrochozoa</taxon>
        <taxon>Mollusca</taxon>
        <taxon>Bivalvia</taxon>
        <taxon>Autobranchia</taxon>
        <taxon>Pteriomorphia</taxon>
        <taxon>Mytilida</taxon>
        <taxon>Mytiloidea</taxon>
        <taxon>Mytilidae</taxon>
        <taxon>Mytilinae</taxon>
        <taxon>Mytilus</taxon>
    </lineage>
</organism>
<reference evidence="1" key="1">
    <citation type="submission" date="2021-03" db="EMBL/GenBank/DDBJ databases">
        <authorList>
            <person name="Bekaert M."/>
        </authorList>
    </citation>
    <scope>NUCLEOTIDE SEQUENCE</scope>
</reference>
<proteinExistence type="predicted"/>
<evidence type="ECO:0000313" key="1">
    <source>
        <dbReference type="EMBL" id="CAG2215392.1"/>
    </source>
</evidence>
<dbReference type="Proteomes" id="UP000683360">
    <property type="component" value="Unassembled WGS sequence"/>
</dbReference>
<dbReference type="EMBL" id="CAJPWZ010001442">
    <property type="protein sequence ID" value="CAG2215392.1"/>
    <property type="molecule type" value="Genomic_DNA"/>
</dbReference>
<evidence type="ECO:0000313" key="2">
    <source>
        <dbReference type="Proteomes" id="UP000683360"/>
    </source>
</evidence>
<keyword evidence="2" id="KW-1185">Reference proteome</keyword>
<dbReference type="OrthoDB" id="10035838at2759"/>
<dbReference type="AlphaFoldDB" id="A0A8S3S2Y1"/>
<sequence>MVILFPSVFGRTCSAYTGSHGEMDCKQLSTFNISQWTTCVRVEYVPIVTMGKYVCDNTTANYCNYHCMSEDHDILESTVYDDCSCSSSDGNINYNLPTQCYTPSGTECSWYNDCFHRKFDCNDTHIGDALEFATTFCNVYSKNFDFFQTMVNNGLMK</sequence>
<gene>
    <name evidence="1" type="ORF">MEDL_29204</name>
</gene>
<comment type="caution">
    <text evidence="1">The sequence shown here is derived from an EMBL/GenBank/DDBJ whole genome shotgun (WGS) entry which is preliminary data.</text>
</comment>